<sequence>GVSPMLVGPEQGLVMEQEVATLLGKEAIDRESGFYSRYFIVPKKDGGLRPILDLHLKNCSIMRLKFKMLTVKQVMSQIRSQDWFVMIDLKDAYFHVSILPHHRKFLRFAFSRSCQEGSPLTGRGEGGHHPSPPPGAVEAVGVAPEGAQLIASSLFTSWCGHRQQDPVNCPVGTVLEFLQDRFSAELTHSTLKVYVAAIVAYQAPLGGLSV</sequence>
<feature type="non-terminal residue" evidence="5">
    <location>
        <position position="210"/>
    </location>
</feature>
<keyword evidence="6" id="KW-1185">Reference proteome</keyword>
<dbReference type="InterPro" id="IPR000477">
    <property type="entry name" value="RT_dom"/>
</dbReference>
<gene>
    <name evidence="5" type="ORF">M9458_018463</name>
</gene>
<reference evidence="5 6" key="1">
    <citation type="submission" date="2024-05" db="EMBL/GenBank/DDBJ databases">
        <title>Genome sequencing and assembly of Indian major carp, Cirrhinus mrigala (Hamilton, 1822).</title>
        <authorList>
            <person name="Mohindra V."/>
            <person name="Chowdhury L.M."/>
            <person name="Lal K."/>
            <person name="Jena J.K."/>
        </authorList>
    </citation>
    <scope>NUCLEOTIDE SEQUENCE [LARGE SCALE GENOMIC DNA]</scope>
    <source>
        <strain evidence="5">CM1030</strain>
        <tissue evidence="5">Blood</tissue>
    </source>
</reference>
<dbReference type="EC" id="3.1.26.4" evidence="2"/>
<feature type="non-terminal residue" evidence="5">
    <location>
        <position position="1"/>
    </location>
</feature>
<dbReference type="SUPFAM" id="SSF56672">
    <property type="entry name" value="DNA/RNA polymerases"/>
    <property type="match status" value="1"/>
</dbReference>
<dbReference type="Proteomes" id="UP001529510">
    <property type="component" value="Unassembled WGS sequence"/>
</dbReference>
<dbReference type="EMBL" id="JAMKFB020000008">
    <property type="protein sequence ID" value="KAL0186793.1"/>
    <property type="molecule type" value="Genomic_DNA"/>
</dbReference>
<dbReference type="Gene3D" id="3.10.10.10">
    <property type="entry name" value="HIV Type 1 Reverse Transcriptase, subunit A, domain 1"/>
    <property type="match status" value="1"/>
</dbReference>
<feature type="domain" description="Reverse transcriptase" evidence="4">
    <location>
        <begin position="22"/>
        <end position="210"/>
    </location>
</feature>
<name>A0ABD0QL80_CIRMR</name>
<protein>
    <recommendedName>
        <fullName evidence="2">ribonuclease H</fullName>
        <ecNumber evidence="2">3.1.26.4</ecNumber>
    </recommendedName>
</protein>
<evidence type="ECO:0000256" key="1">
    <source>
        <dbReference type="ARBA" id="ARBA00010879"/>
    </source>
</evidence>
<accession>A0ABD0QL80</accession>
<dbReference type="InterPro" id="IPR043128">
    <property type="entry name" value="Rev_trsase/Diguanyl_cyclase"/>
</dbReference>
<comment type="caution">
    <text evidence="5">The sequence shown here is derived from an EMBL/GenBank/DDBJ whole genome shotgun (WGS) entry which is preliminary data.</text>
</comment>
<dbReference type="PANTHER" id="PTHR33050:SF7">
    <property type="entry name" value="RIBONUCLEASE H"/>
    <property type="match status" value="1"/>
</dbReference>
<comment type="similarity">
    <text evidence="1">Belongs to the beta type-B retroviral polymerase family. HERV class-II K(HML-2) pol subfamily.</text>
</comment>
<evidence type="ECO:0000256" key="2">
    <source>
        <dbReference type="ARBA" id="ARBA00012180"/>
    </source>
</evidence>
<proteinExistence type="inferred from homology"/>
<dbReference type="InterPro" id="IPR043502">
    <property type="entry name" value="DNA/RNA_pol_sf"/>
</dbReference>
<evidence type="ECO:0000259" key="4">
    <source>
        <dbReference type="PROSITE" id="PS50878"/>
    </source>
</evidence>
<dbReference type="Gene3D" id="3.30.70.270">
    <property type="match status" value="1"/>
</dbReference>
<organism evidence="5 6">
    <name type="scientific">Cirrhinus mrigala</name>
    <name type="common">Mrigala</name>
    <dbReference type="NCBI Taxonomy" id="683832"/>
    <lineage>
        <taxon>Eukaryota</taxon>
        <taxon>Metazoa</taxon>
        <taxon>Chordata</taxon>
        <taxon>Craniata</taxon>
        <taxon>Vertebrata</taxon>
        <taxon>Euteleostomi</taxon>
        <taxon>Actinopterygii</taxon>
        <taxon>Neopterygii</taxon>
        <taxon>Teleostei</taxon>
        <taxon>Ostariophysi</taxon>
        <taxon>Cypriniformes</taxon>
        <taxon>Cyprinidae</taxon>
        <taxon>Labeoninae</taxon>
        <taxon>Labeonini</taxon>
        <taxon>Cirrhinus</taxon>
    </lineage>
</organism>
<evidence type="ECO:0000256" key="3">
    <source>
        <dbReference type="ARBA" id="ARBA00023125"/>
    </source>
</evidence>
<dbReference type="InterPro" id="IPR010998">
    <property type="entry name" value="Integrase_recombinase_N"/>
</dbReference>
<evidence type="ECO:0000313" key="6">
    <source>
        <dbReference type="Proteomes" id="UP001529510"/>
    </source>
</evidence>
<dbReference type="InterPro" id="IPR052055">
    <property type="entry name" value="Hepadnavirus_pol/RT"/>
</dbReference>
<dbReference type="Gene3D" id="1.10.150.130">
    <property type="match status" value="1"/>
</dbReference>
<dbReference type="SUPFAM" id="SSF47823">
    <property type="entry name" value="lambda integrase-like, N-terminal domain"/>
    <property type="match status" value="1"/>
</dbReference>
<dbReference type="AlphaFoldDB" id="A0ABD0QL80"/>
<evidence type="ECO:0000313" key="5">
    <source>
        <dbReference type="EMBL" id="KAL0186793.1"/>
    </source>
</evidence>
<keyword evidence="3" id="KW-0238">DNA-binding</keyword>
<dbReference type="PROSITE" id="PS50878">
    <property type="entry name" value="RT_POL"/>
    <property type="match status" value="1"/>
</dbReference>
<dbReference type="GO" id="GO:0003677">
    <property type="term" value="F:DNA binding"/>
    <property type="evidence" value="ECO:0007669"/>
    <property type="project" value="UniProtKB-KW"/>
</dbReference>
<dbReference type="PANTHER" id="PTHR33050">
    <property type="entry name" value="REVERSE TRANSCRIPTASE DOMAIN-CONTAINING PROTEIN"/>
    <property type="match status" value="1"/>
</dbReference>
<dbReference type="GO" id="GO:0004523">
    <property type="term" value="F:RNA-DNA hybrid ribonuclease activity"/>
    <property type="evidence" value="ECO:0007669"/>
    <property type="project" value="UniProtKB-EC"/>
</dbReference>